<keyword evidence="6" id="KW-0694">RNA-binding</keyword>
<keyword evidence="3" id="KW-0378">Hydrolase</keyword>
<keyword evidence="4" id="KW-0347">Helicase</keyword>
<dbReference type="PROSITE" id="PS51195">
    <property type="entry name" value="Q_MOTIF"/>
    <property type="match status" value="1"/>
</dbReference>
<dbReference type="Proteomes" id="UP000639772">
    <property type="component" value="Unassembled WGS sequence"/>
</dbReference>
<protein>
    <recommendedName>
        <fullName evidence="1">RNA helicase</fullName>
        <ecNumber evidence="1">3.6.4.13</ecNumber>
    </recommendedName>
</protein>
<dbReference type="GO" id="GO:0003724">
    <property type="term" value="F:RNA helicase activity"/>
    <property type="evidence" value="ECO:0007669"/>
    <property type="project" value="UniProtKB-EC"/>
</dbReference>
<evidence type="ECO:0000256" key="4">
    <source>
        <dbReference type="ARBA" id="ARBA00022806"/>
    </source>
</evidence>
<dbReference type="EMBL" id="JADCNM010000008">
    <property type="protein sequence ID" value="KAG0471821.1"/>
    <property type="molecule type" value="Genomic_DNA"/>
</dbReference>
<evidence type="ECO:0000256" key="2">
    <source>
        <dbReference type="ARBA" id="ARBA00022741"/>
    </source>
</evidence>
<dbReference type="PROSITE" id="PS51192">
    <property type="entry name" value="HELICASE_ATP_BIND_1"/>
    <property type="match status" value="1"/>
</dbReference>
<name>A0A835URV7_VANPL</name>
<dbReference type="EMBL" id="JADCNL010000008">
    <property type="protein sequence ID" value="KAG0470365.1"/>
    <property type="molecule type" value="Genomic_DNA"/>
</dbReference>
<feature type="region of interest" description="Disordered" evidence="8">
    <location>
        <begin position="295"/>
        <end position="317"/>
    </location>
</feature>
<evidence type="ECO:0000313" key="15">
    <source>
        <dbReference type="Proteomes" id="UP000639772"/>
    </source>
</evidence>
<dbReference type="PANTHER" id="PTHR47958">
    <property type="entry name" value="ATP-DEPENDENT RNA HELICASE DBP3"/>
    <property type="match status" value="1"/>
</dbReference>
<feature type="domain" description="Helicase ATP-binding" evidence="9">
    <location>
        <begin position="102"/>
        <end position="365"/>
    </location>
</feature>
<comment type="caution">
    <text evidence="12">The sequence shown here is derived from an EMBL/GenBank/DDBJ whole genome shotgun (WGS) entry which is preliminary data.</text>
</comment>
<dbReference type="GO" id="GO:0005524">
    <property type="term" value="F:ATP binding"/>
    <property type="evidence" value="ECO:0007669"/>
    <property type="project" value="UniProtKB-KW"/>
</dbReference>
<evidence type="ECO:0000256" key="1">
    <source>
        <dbReference type="ARBA" id="ARBA00012552"/>
    </source>
</evidence>
<reference evidence="14 15" key="1">
    <citation type="journal article" date="2020" name="Nat. Food">
        <title>A phased Vanilla planifolia genome enables genetic improvement of flavour and production.</title>
        <authorList>
            <person name="Hasing T."/>
            <person name="Tang H."/>
            <person name="Brym M."/>
            <person name="Khazi F."/>
            <person name="Huang T."/>
            <person name="Chambers A.H."/>
        </authorList>
    </citation>
    <scope>NUCLEOTIDE SEQUENCE [LARGE SCALE GENOMIC DNA]</scope>
    <source>
        <tissue evidence="12">Leaf</tissue>
    </source>
</reference>
<dbReference type="SMART" id="SM00487">
    <property type="entry name" value="DEXDc"/>
    <property type="match status" value="1"/>
</dbReference>
<dbReference type="InterPro" id="IPR014001">
    <property type="entry name" value="Helicase_ATP-bd"/>
</dbReference>
<dbReference type="Gene3D" id="3.40.50.300">
    <property type="entry name" value="P-loop containing nucleotide triphosphate hydrolases"/>
    <property type="match status" value="2"/>
</dbReference>
<feature type="short sequence motif" description="Q motif" evidence="7">
    <location>
        <begin position="71"/>
        <end position="99"/>
    </location>
</feature>
<dbReference type="InterPro" id="IPR044742">
    <property type="entry name" value="DEAD/DEAH_RhlB"/>
</dbReference>
<feature type="domain" description="DEAD-box RNA helicase Q" evidence="11">
    <location>
        <begin position="71"/>
        <end position="99"/>
    </location>
</feature>
<dbReference type="InterPro" id="IPR014014">
    <property type="entry name" value="RNA_helicase_DEAD_Q_motif"/>
</dbReference>
<evidence type="ECO:0000259" key="9">
    <source>
        <dbReference type="PROSITE" id="PS51192"/>
    </source>
</evidence>
<evidence type="ECO:0000313" key="14">
    <source>
        <dbReference type="Proteomes" id="UP000636800"/>
    </source>
</evidence>
<keyword evidence="5" id="KW-0067">ATP-binding</keyword>
<evidence type="ECO:0000313" key="12">
    <source>
        <dbReference type="EMBL" id="KAG0470365.1"/>
    </source>
</evidence>
<evidence type="ECO:0000256" key="6">
    <source>
        <dbReference type="ARBA" id="ARBA00022884"/>
    </source>
</evidence>
<dbReference type="SMART" id="SM00490">
    <property type="entry name" value="HELICc"/>
    <property type="match status" value="1"/>
</dbReference>
<dbReference type="SUPFAM" id="SSF52540">
    <property type="entry name" value="P-loop containing nucleoside triphosphate hydrolases"/>
    <property type="match status" value="1"/>
</dbReference>
<feature type="domain" description="Helicase C-terminal" evidence="10">
    <location>
        <begin position="408"/>
        <end position="558"/>
    </location>
</feature>
<feature type="compositionally biased region" description="Basic and acidic residues" evidence="8">
    <location>
        <begin position="307"/>
        <end position="317"/>
    </location>
</feature>
<evidence type="ECO:0000259" key="11">
    <source>
        <dbReference type="PROSITE" id="PS51195"/>
    </source>
</evidence>
<dbReference type="OrthoDB" id="10256233at2759"/>
<evidence type="ECO:0000259" key="10">
    <source>
        <dbReference type="PROSITE" id="PS51194"/>
    </source>
</evidence>
<sequence length="572" mass="63427">MHLVRHPLVLRPLFSTLSVARRPTLFLLGHGRCLTSLPCPHRFVGRSFLADAKLVEDAKSDRVGFFAEEGVSWQSLGISDHISRALAGVSLQTPSAVQAASIPHILSGSDVVVAAETGSGKTHSYLVPLIQNLCGNFDLEINGAKGIAEPDKMSLVLCPNVMLCEQIVQMANCIVNDMGKPLMKVASVCGQRGWPVAQPQLIVSTPAALLNYLFAFEPEERRRGSFVRNVKVVVFDEADLLLCGSFQNKVIQIINMFRFDEKVLSKMQSSENSIKDSSQNSSEHFESEYEEELHLVGEQDDTSENDSADHKSCEPCTDKDEPAVKDWRRVRKSYIRSKQYIFVAATLPGNGKKTAGGLLRRMFPEAIWLSGNYLHRHNPSLELRWIQVNTDTQIDALLDAVRSCCNKKLGSFNDDVYRTMVFTNTVASAESVAKILHMSEIECTSYHSESSLEERTRNLIDFRYKGGILVCTDAAARGLDIPNVSHVIQAEFASSAVDFLHRIGRTARAGRSGIVTSLYTDSNRDLVAAVRQAMKTDQPVESAFSRKRSFRNKIKKLGRSRAEVAPNCNSMT</sequence>
<dbReference type="InterPro" id="IPR011545">
    <property type="entry name" value="DEAD/DEAH_box_helicase_dom"/>
</dbReference>
<organism evidence="12 14">
    <name type="scientific">Vanilla planifolia</name>
    <name type="common">Vanilla</name>
    <dbReference type="NCBI Taxonomy" id="51239"/>
    <lineage>
        <taxon>Eukaryota</taxon>
        <taxon>Viridiplantae</taxon>
        <taxon>Streptophyta</taxon>
        <taxon>Embryophyta</taxon>
        <taxon>Tracheophyta</taxon>
        <taxon>Spermatophyta</taxon>
        <taxon>Magnoliopsida</taxon>
        <taxon>Liliopsida</taxon>
        <taxon>Asparagales</taxon>
        <taxon>Orchidaceae</taxon>
        <taxon>Vanilloideae</taxon>
        <taxon>Vanilleae</taxon>
        <taxon>Vanilla</taxon>
    </lineage>
</organism>
<dbReference type="CDD" id="cd18787">
    <property type="entry name" value="SF2_C_DEAD"/>
    <property type="match status" value="1"/>
</dbReference>
<dbReference type="InterPro" id="IPR027417">
    <property type="entry name" value="P-loop_NTPase"/>
</dbReference>
<evidence type="ECO:0000256" key="3">
    <source>
        <dbReference type="ARBA" id="ARBA00022801"/>
    </source>
</evidence>
<accession>A0A835URV7</accession>
<gene>
    <name evidence="13" type="ORF">HPP92_016367</name>
    <name evidence="12" type="ORF">HPP92_017065</name>
</gene>
<dbReference type="AlphaFoldDB" id="A0A835URV7"/>
<proteinExistence type="predicted"/>
<dbReference type="GO" id="GO:0003723">
    <property type="term" value="F:RNA binding"/>
    <property type="evidence" value="ECO:0007669"/>
    <property type="project" value="UniProtKB-KW"/>
</dbReference>
<dbReference type="Pfam" id="PF00271">
    <property type="entry name" value="Helicase_C"/>
    <property type="match status" value="1"/>
</dbReference>
<dbReference type="InterPro" id="IPR001650">
    <property type="entry name" value="Helicase_C-like"/>
</dbReference>
<dbReference type="Proteomes" id="UP000636800">
    <property type="component" value="Unassembled WGS sequence"/>
</dbReference>
<evidence type="ECO:0000256" key="7">
    <source>
        <dbReference type="PROSITE-ProRule" id="PRU00552"/>
    </source>
</evidence>
<dbReference type="CDD" id="cd00268">
    <property type="entry name" value="DEADc"/>
    <property type="match status" value="1"/>
</dbReference>
<dbReference type="Pfam" id="PF00270">
    <property type="entry name" value="DEAD"/>
    <property type="match status" value="1"/>
</dbReference>
<evidence type="ECO:0000256" key="5">
    <source>
        <dbReference type="ARBA" id="ARBA00022840"/>
    </source>
</evidence>
<evidence type="ECO:0000313" key="13">
    <source>
        <dbReference type="EMBL" id="KAG0471821.1"/>
    </source>
</evidence>
<dbReference type="GO" id="GO:0016787">
    <property type="term" value="F:hydrolase activity"/>
    <property type="evidence" value="ECO:0007669"/>
    <property type="project" value="UniProtKB-KW"/>
</dbReference>
<keyword evidence="14" id="KW-1185">Reference proteome</keyword>
<dbReference type="PROSITE" id="PS51194">
    <property type="entry name" value="HELICASE_CTER"/>
    <property type="match status" value="1"/>
</dbReference>
<keyword evidence="2" id="KW-0547">Nucleotide-binding</keyword>
<dbReference type="EC" id="3.6.4.13" evidence="1"/>
<evidence type="ECO:0000256" key="8">
    <source>
        <dbReference type="SAM" id="MobiDB-lite"/>
    </source>
</evidence>